<feature type="region of interest" description="Disordered" evidence="1">
    <location>
        <begin position="57"/>
        <end position="79"/>
    </location>
</feature>
<sequence>MAARIGARSGAPVDLAAAPGGPRLSSRGGALAALASARGGGAPTALATATPTVGSPALRWRASGGKARRGPEERRRTATRETRAFEESGEELSVLSRAIKEDELLYIRAQYNLFEPKAEMILEAITYRRMDFEEFRAATISPYQLEAAAQWKEIASTAFEYCCYAWQWQRWYEKENSELKLWLTNADMKWYKQENSELLATGVCCNAASVSREQREKMVAAERHKVDQRVNTGKSQMRREQDRLARMDAHYQKRKEIAEFELRREERLEAAEERMAKKRLKRQKKQREERKAN</sequence>
<organism evidence="2 3">
    <name type="scientific">Paspalum notatum var. saurae</name>
    <dbReference type="NCBI Taxonomy" id="547442"/>
    <lineage>
        <taxon>Eukaryota</taxon>
        <taxon>Viridiplantae</taxon>
        <taxon>Streptophyta</taxon>
        <taxon>Embryophyta</taxon>
        <taxon>Tracheophyta</taxon>
        <taxon>Spermatophyta</taxon>
        <taxon>Magnoliopsida</taxon>
        <taxon>Liliopsida</taxon>
        <taxon>Poales</taxon>
        <taxon>Poaceae</taxon>
        <taxon>PACMAD clade</taxon>
        <taxon>Panicoideae</taxon>
        <taxon>Andropogonodae</taxon>
        <taxon>Paspaleae</taxon>
        <taxon>Paspalinae</taxon>
        <taxon>Paspalum</taxon>
    </lineage>
</organism>
<dbReference type="GO" id="GO:0004860">
    <property type="term" value="F:protein kinase inhibitor activity"/>
    <property type="evidence" value="ECO:0007669"/>
    <property type="project" value="TreeGrafter"/>
</dbReference>
<feature type="compositionally biased region" description="Basic and acidic residues" evidence="1">
    <location>
        <begin position="69"/>
        <end position="79"/>
    </location>
</feature>
<evidence type="ECO:0000313" key="3">
    <source>
        <dbReference type="Proteomes" id="UP001341281"/>
    </source>
</evidence>
<dbReference type="AlphaFoldDB" id="A0AAQ3PQB0"/>
<gene>
    <name evidence="2" type="ORF">U9M48_003026</name>
</gene>
<feature type="region of interest" description="Disordered" evidence="1">
    <location>
        <begin position="1"/>
        <end position="22"/>
    </location>
</feature>
<dbReference type="PANTHER" id="PTHR13507:SF0">
    <property type="entry name" value="PRKR-INTERACTING PROTEIN 1"/>
    <property type="match status" value="1"/>
</dbReference>
<protein>
    <submittedName>
        <fullName evidence="2">Uncharacterized protein</fullName>
    </submittedName>
</protein>
<name>A0AAQ3PQB0_PASNO</name>
<dbReference type="GO" id="GO:0005730">
    <property type="term" value="C:nucleolus"/>
    <property type="evidence" value="ECO:0007669"/>
    <property type="project" value="TreeGrafter"/>
</dbReference>
<evidence type="ECO:0000256" key="1">
    <source>
        <dbReference type="SAM" id="MobiDB-lite"/>
    </source>
</evidence>
<feature type="region of interest" description="Disordered" evidence="1">
    <location>
        <begin position="273"/>
        <end position="293"/>
    </location>
</feature>
<feature type="compositionally biased region" description="Basic residues" evidence="1">
    <location>
        <begin position="276"/>
        <end position="285"/>
    </location>
</feature>
<evidence type="ECO:0000313" key="2">
    <source>
        <dbReference type="EMBL" id="WVZ51928.1"/>
    </source>
</evidence>
<reference evidence="2 3" key="1">
    <citation type="submission" date="2024-02" db="EMBL/GenBank/DDBJ databases">
        <title>High-quality chromosome-scale genome assembly of Pensacola bahiagrass (Paspalum notatum Flugge var. saurae).</title>
        <authorList>
            <person name="Vega J.M."/>
            <person name="Podio M."/>
            <person name="Orjuela J."/>
            <person name="Siena L.A."/>
            <person name="Pessino S.C."/>
            <person name="Combes M.C."/>
            <person name="Mariac C."/>
            <person name="Albertini E."/>
            <person name="Pupilli F."/>
            <person name="Ortiz J.P.A."/>
            <person name="Leblanc O."/>
        </authorList>
    </citation>
    <scope>NUCLEOTIDE SEQUENCE [LARGE SCALE GENOMIC DNA]</scope>
    <source>
        <strain evidence="2">R1</strain>
        <tissue evidence="2">Leaf</tissue>
    </source>
</reference>
<dbReference type="PANTHER" id="PTHR13507">
    <property type="entry name" value="PRKR-INTERACTING PROTEIN 1"/>
    <property type="match status" value="1"/>
</dbReference>
<dbReference type="GO" id="GO:0003725">
    <property type="term" value="F:double-stranded RNA binding"/>
    <property type="evidence" value="ECO:0007669"/>
    <property type="project" value="InterPro"/>
</dbReference>
<dbReference type="EMBL" id="CP144745">
    <property type="protein sequence ID" value="WVZ51928.1"/>
    <property type="molecule type" value="Genomic_DNA"/>
</dbReference>
<proteinExistence type="predicted"/>
<dbReference type="Proteomes" id="UP001341281">
    <property type="component" value="Chromosome 01"/>
</dbReference>
<dbReference type="InterPro" id="IPR009548">
    <property type="entry name" value="Prkrip1"/>
</dbReference>
<keyword evidence="3" id="KW-1185">Reference proteome</keyword>
<dbReference type="GO" id="GO:0019901">
    <property type="term" value="F:protein kinase binding"/>
    <property type="evidence" value="ECO:0007669"/>
    <property type="project" value="TreeGrafter"/>
</dbReference>
<accession>A0AAQ3PQB0</accession>